<gene>
    <name evidence="1" type="ORF">MKAN_27545</name>
</gene>
<accession>U5WZF0</accession>
<evidence type="ECO:0000313" key="1">
    <source>
        <dbReference type="EMBL" id="AGZ54524.1"/>
    </source>
</evidence>
<reference evidence="1 2" key="1">
    <citation type="submission" date="2013-10" db="EMBL/GenBank/DDBJ databases">
        <title>Genome sequence of Mycobacterium kansasii.</title>
        <authorList>
            <consortium name="McGill University Mycobacterium genome consortium"/>
            <person name="Veyrier F.J."/>
            <person name="Behr M.A."/>
        </authorList>
    </citation>
    <scope>NUCLEOTIDE SEQUENCE [LARGE SCALE GENOMIC DNA]</scope>
    <source>
        <strain evidence="1 2">ATCC 12478</strain>
    </source>
</reference>
<dbReference type="AlphaFoldDB" id="U5WZF0"/>
<organism evidence="1 2">
    <name type="scientific">Mycobacterium kansasii ATCC 12478</name>
    <dbReference type="NCBI Taxonomy" id="557599"/>
    <lineage>
        <taxon>Bacteria</taxon>
        <taxon>Bacillati</taxon>
        <taxon>Actinomycetota</taxon>
        <taxon>Actinomycetes</taxon>
        <taxon>Mycobacteriales</taxon>
        <taxon>Mycobacteriaceae</taxon>
        <taxon>Mycobacterium</taxon>
    </lineage>
</organism>
<evidence type="ECO:0000313" key="2">
    <source>
        <dbReference type="Proteomes" id="UP000017786"/>
    </source>
</evidence>
<dbReference type="KEGG" id="mkn:MKAN_27545"/>
<dbReference type="EMBL" id="CP006835">
    <property type="protein sequence ID" value="AGZ54524.1"/>
    <property type="molecule type" value="Genomic_DNA"/>
</dbReference>
<dbReference type="HOGENOM" id="CLU_2106252_0_0_11"/>
<dbReference type="Proteomes" id="UP000017786">
    <property type="component" value="Chromosome"/>
</dbReference>
<sequence>MSLRGGFDARDNRARATAMSDIPAHYGRLTGRSIAGSHVPGAGRDGANLLWHNAEIRSQTPGGQQPAHDVIGTLRKAIGAAAFAIYRRRRIRKYVKPDAVWQVCEGPATGYAAVT</sequence>
<proteinExistence type="predicted"/>
<protein>
    <submittedName>
        <fullName evidence="1">Uncharacterized protein</fullName>
    </submittedName>
</protein>
<name>U5WZF0_MYCKA</name>